<dbReference type="OrthoDB" id="6469589at2759"/>
<dbReference type="EMBL" id="BGPR01010639">
    <property type="protein sequence ID" value="GBN47229.1"/>
    <property type="molecule type" value="Genomic_DNA"/>
</dbReference>
<name>A0A4Y2P865_ARAVE</name>
<dbReference type="Proteomes" id="UP000499080">
    <property type="component" value="Unassembled WGS sequence"/>
</dbReference>
<proteinExistence type="predicted"/>
<sequence length="91" mass="10924">MHVRPIRIEDNAGTGKDEKFESLLGELEKLLDRLASGKKNAPRRNRNLTCWRCYKKRHVQTEYPSDNTPRRNPNVTFWKCYKERHVQRVSR</sequence>
<evidence type="ECO:0000313" key="1">
    <source>
        <dbReference type="EMBL" id="GBN47229.1"/>
    </source>
</evidence>
<protein>
    <submittedName>
        <fullName evidence="1">Uncharacterized protein</fullName>
    </submittedName>
</protein>
<gene>
    <name evidence="1" type="ORF">AVEN_5434_1</name>
</gene>
<comment type="caution">
    <text evidence="1">The sequence shown here is derived from an EMBL/GenBank/DDBJ whole genome shotgun (WGS) entry which is preliminary data.</text>
</comment>
<evidence type="ECO:0000313" key="2">
    <source>
        <dbReference type="Proteomes" id="UP000499080"/>
    </source>
</evidence>
<reference evidence="1 2" key="1">
    <citation type="journal article" date="2019" name="Sci. Rep.">
        <title>Orb-weaving spider Araneus ventricosus genome elucidates the spidroin gene catalogue.</title>
        <authorList>
            <person name="Kono N."/>
            <person name="Nakamura H."/>
            <person name="Ohtoshi R."/>
            <person name="Moran D.A.P."/>
            <person name="Shinohara A."/>
            <person name="Yoshida Y."/>
            <person name="Fujiwara M."/>
            <person name="Mori M."/>
            <person name="Tomita M."/>
            <person name="Arakawa K."/>
        </authorList>
    </citation>
    <scope>NUCLEOTIDE SEQUENCE [LARGE SCALE GENOMIC DNA]</scope>
</reference>
<organism evidence="1 2">
    <name type="scientific">Araneus ventricosus</name>
    <name type="common">Orbweaver spider</name>
    <name type="synonym">Epeira ventricosa</name>
    <dbReference type="NCBI Taxonomy" id="182803"/>
    <lineage>
        <taxon>Eukaryota</taxon>
        <taxon>Metazoa</taxon>
        <taxon>Ecdysozoa</taxon>
        <taxon>Arthropoda</taxon>
        <taxon>Chelicerata</taxon>
        <taxon>Arachnida</taxon>
        <taxon>Araneae</taxon>
        <taxon>Araneomorphae</taxon>
        <taxon>Entelegynae</taxon>
        <taxon>Araneoidea</taxon>
        <taxon>Araneidae</taxon>
        <taxon>Araneus</taxon>
    </lineage>
</organism>
<keyword evidence="2" id="KW-1185">Reference proteome</keyword>
<accession>A0A4Y2P865</accession>
<dbReference type="AlphaFoldDB" id="A0A4Y2P865"/>